<dbReference type="Gene3D" id="3.30.420.10">
    <property type="entry name" value="Ribonuclease H-like superfamily/Ribonuclease H"/>
    <property type="match status" value="1"/>
</dbReference>
<dbReference type="InterPro" id="IPR036397">
    <property type="entry name" value="RNaseH_sf"/>
</dbReference>
<sequence>MSTVVRTDTKAGEKRMNRLPTNEERFEALRGYLQTLSLVETLRAFLGNKKELDSIPSIARPLIKYSKVICIDTESHTANTDDLTEVGVVKIQYNQAGSLKNGPGEHGLFMLQQLRFLHFRVVENAHLVLNPEGSSGPEGNLYGKTRFVTFLELRTVLDHMLNKRITGNEELEGCPEPILLVGHAIQHDIDNFKKSGLQFDIAQQRSIVARVDTQLLAREVGLENPHSKTPQEKAANTIALKDLTEAIGFKHEQQHTACNDASRAIICAINMVLDEQQRKPKDATMTMQDVVKLIEGSSTEQPAPYGTVECCTRCSNRSHSNDTCEEVVSCDACTIFDRTEPTSHTEAHTDIYCPHITAFKAGMRRVVHASKRNKDVQETFFTQLQSGPGATAHPWKTWPKEQWPSDDPFRVIAGLSSYPEPLAKLRNLEEALGSCSVPSEGEWLMRDGSVRAAPAEAPWTTVVRGRGSGATRGRGDPPSRGLGPLRGGVTGARGGGRGGGGRGGGGRGGGGRGGGGRDGGGRGGGRRGGGRGGST</sequence>
<feature type="domain" description="Gfd2/YDR514C-like C-terminal" evidence="2">
    <location>
        <begin position="68"/>
        <end position="271"/>
    </location>
</feature>
<feature type="compositionally biased region" description="Gly residues" evidence="1">
    <location>
        <begin position="484"/>
        <end position="523"/>
    </location>
</feature>
<dbReference type="InterPro" id="IPR040151">
    <property type="entry name" value="Gfd2/YDR514C-like"/>
</dbReference>
<dbReference type="InterPro" id="IPR012337">
    <property type="entry name" value="RNaseH-like_sf"/>
</dbReference>
<reference evidence="3 4" key="1">
    <citation type="journal article" date="2017" name="Genome Announc.">
        <title>Genome sequence of the saprophytic ascomycete Epicoccum nigrum ICMP 19927 strain isolated from New Zealand.</title>
        <authorList>
            <person name="Fokin M."/>
            <person name="Fleetwood D."/>
            <person name="Weir B.S."/>
            <person name="Villas-Boas S.G."/>
        </authorList>
    </citation>
    <scope>NUCLEOTIDE SEQUENCE [LARGE SCALE GENOMIC DNA]</scope>
    <source>
        <strain evidence="3 4">ICMP 19927</strain>
    </source>
</reference>
<dbReference type="AlphaFoldDB" id="A0A1Y2LSX8"/>
<feature type="region of interest" description="Disordered" evidence="1">
    <location>
        <begin position="462"/>
        <end position="535"/>
    </location>
</feature>
<protein>
    <recommendedName>
        <fullName evidence="2">Gfd2/YDR514C-like C-terminal domain-containing protein</fullName>
    </recommendedName>
</protein>
<dbReference type="Pfam" id="PF21762">
    <property type="entry name" value="DEDDh_C"/>
    <property type="match status" value="1"/>
</dbReference>
<keyword evidence="4" id="KW-1185">Reference proteome</keyword>
<dbReference type="Proteomes" id="UP000193240">
    <property type="component" value="Unassembled WGS sequence"/>
</dbReference>
<evidence type="ECO:0000256" key="1">
    <source>
        <dbReference type="SAM" id="MobiDB-lite"/>
    </source>
</evidence>
<accession>A0A1Y2LSX8</accession>
<gene>
    <name evidence="3" type="ORF">B5807_10040</name>
</gene>
<dbReference type="InParanoid" id="A0A1Y2LSX8"/>
<dbReference type="GO" id="GO:0003676">
    <property type="term" value="F:nucleic acid binding"/>
    <property type="evidence" value="ECO:0007669"/>
    <property type="project" value="InterPro"/>
</dbReference>
<dbReference type="EMBL" id="KZ107849">
    <property type="protein sequence ID" value="OSS47001.1"/>
    <property type="molecule type" value="Genomic_DNA"/>
</dbReference>
<proteinExistence type="predicted"/>
<evidence type="ECO:0000313" key="3">
    <source>
        <dbReference type="EMBL" id="OSS47001.1"/>
    </source>
</evidence>
<evidence type="ECO:0000259" key="2">
    <source>
        <dbReference type="Pfam" id="PF21762"/>
    </source>
</evidence>
<dbReference type="OMA" id="RICENAH"/>
<dbReference type="SUPFAM" id="SSF53098">
    <property type="entry name" value="Ribonuclease H-like"/>
    <property type="match status" value="1"/>
</dbReference>
<dbReference type="STRING" id="105696.A0A1Y2LSX8"/>
<dbReference type="GO" id="GO:0005634">
    <property type="term" value="C:nucleus"/>
    <property type="evidence" value="ECO:0007669"/>
    <property type="project" value="TreeGrafter"/>
</dbReference>
<dbReference type="InterPro" id="IPR048519">
    <property type="entry name" value="Gfd2/YDR514C-like_C"/>
</dbReference>
<dbReference type="PANTHER" id="PTHR28083">
    <property type="entry name" value="GOOD FOR FULL DBP5 ACTIVITY PROTEIN 2"/>
    <property type="match status" value="1"/>
</dbReference>
<evidence type="ECO:0000313" key="4">
    <source>
        <dbReference type="Proteomes" id="UP000193240"/>
    </source>
</evidence>
<organism evidence="3 4">
    <name type="scientific">Epicoccum nigrum</name>
    <name type="common">Soil fungus</name>
    <name type="synonym">Epicoccum purpurascens</name>
    <dbReference type="NCBI Taxonomy" id="105696"/>
    <lineage>
        <taxon>Eukaryota</taxon>
        <taxon>Fungi</taxon>
        <taxon>Dikarya</taxon>
        <taxon>Ascomycota</taxon>
        <taxon>Pezizomycotina</taxon>
        <taxon>Dothideomycetes</taxon>
        <taxon>Pleosporomycetidae</taxon>
        <taxon>Pleosporales</taxon>
        <taxon>Pleosporineae</taxon>
        <taxon>Didymellaceae</taxon>
        <taxon>Epicoccum</taxon>
    </lineage>
</organism>
<name>A0A1Y2LSX8_EPING</name>
<dbReference type="PANTHER" id="PTHR28083:SF1">
    <property type="entry name" value="GOOD FOR FULL DBP5 ACTIVITY PROTEIN 2"/>
    <property type="match status" value="1"/>
</dbReference>